<comment type="caution">
    <text evidence="2">The sequence shown here is derived from an EMBL/GenBank/DDBJ whole genome shotgun (WGS) entry which is preliminary data.</text>
</comment>
<name>A0ABW2MQ50_9FLAO</name>
<organism evidence="2 3">
    <name type="scientific">Jejudonia soesokkakensis</name>
    <dbReference type="NCBI Taxonomy" id="1323432"/>
    <lineage>
        <taxon>Bacteria</taxon>
        <taxon>Pseudomonadati</taxon>
        <taxon>Bacteroidota</taxon>
        <taxon>Flavobacteriia</taxon>
        <taxon>Flavobacteriales</taxon>
        <taxon>Flavobacteriaceae</taxon>
        <taxon>Jejudonia</taxon>
    </lineage>
</organism>
<keyword evidence="1" id="KW-0812">Transmembrane</keyword>
<feature type="transmembrane region" description="Helical" evidence="1">
    <location>
        <begin position="42"/>
        <end position="64"/>
    </location>
</feature>
<evidence type="ECO:0000256" key="1">
    <source>
        <dbReference type="SAM" id="Phobius"/>
    </source>
</evidence>
<reference evidence="3" key="1">
    <citation type="journal article" date="2019" name="Int. J. Syst. Evol. Microbiol.">
        <title>The Global Catalogue of Microorganisms (GCM) 10K type strain sequencing project: providing services to taxonomists for standard genome sequencing and annotation.</title>
        <authorList>
            <consortium name="The Broad Institute Genomics Platform"/>
            <consortium name="The Broad Institute Genome Sequencing Center for Infectious Disease"/>
            <person name="Wu L."/>
            <person name="Ma J."/>
        </authorList>
    </citation>
    <scope>NUCLEOTIDE SEQUENCE [LARGE SCALE GENOMIC DNA]</scope>
    <source>
        <strain evidence="3">CGMCC 1.16306</strain>
    </source>
</reference>
<evidence type="ECO:0000313" key="2">
    <source>
        <dbReference type="EMBL" id="MFC7357022.1"/>
    </source>
</evidence>
<accession>A0ABW2MQ50</accession>
<feature type="transmembrane region" description="Helical" evidence="1">
    <location>
        <begin position="70"/>
        <end position="90"/>
    </location>
</feature>
<keyword evidence="3" id="KW-1185">Reference proteome</keyword>
<gene>
    <name evidence="2" type="ORF">ACFQO1_04940</name>
</gene>
<protein>
    <submittedName>
        <fullName evidence="2">DUF4870 domain-containing protein</fullName>
    </submittedName>
</protein>
<sequence>MQTQGAQEGKTMAIISYLTAIGLIISYVNNSEKKNSLVAYHIRQSLGIILLFIIVSIFLSAINFLVSIPFLGWILQLGTFVLWLLGILSAGKGLKEPVPLFGAYFQEWFKGI</sequence>
<dbReference type="RefSeq" id="WP_380216871.1">
    <property type="nucleotide sequence ID" value="NZ_JBHTBN010000002.1"/>
</dbReference>
<proteinExistence type="predicted"/>
<keyword evidence="1" id="KW-0472">Membrane</keyword>
<keyword evidence="1" id="KW-1133">Transmembrane helix</keyword>
<dbReference type="EMBL" id="JBHTBN010000002">
    <property type="protein sequence ID" value="MFC7357022.1"/>
    <property type="molecule type" value="Genomic_DNA"/>
</dbReference>
<feature type="transmembrane region" description="Helical" evidence="1">
    <location>
        <begin position="12"/>
        <end position="30"/>
    </location>
</feature>
<dbReference type="Proteomes" id="UP001596415">
    <property type="component" value="Unassembled WGS sequence"/>
</dbReference>
<evidence type="ECO:0000313" key="3">
    <source>
        <dbReference type="Proteomes" id="UP001596415"/>
    </source>
</evidence>